<reference evidence="3" key="1">
    <citation type="journal article" date="2014" name="Genome Announc.">
        <title>Draft genome sequence of the plant-pathogenic soil fungus Rhizoctonia solani anastomosis group 3 strain Rhs1AP.</title>
        <authorList>
            <person name="Cubeta M.A."/>
            <person name="Thomas E."/>
            <person name="Dean R.A."/>
            <person name="Jabaji S."/>
            <person name="Neate S.M."/>
            <person name="Tavantzis S."/>
            <person name="Toda T."/>
            <person name="Vilgalys R."/>
            <person name="Bharathan N."/>
            <person name="Fedorova-Abrams N."/>
            <person name="Pakala S.B."/>
            <person name="Pakala S.M."/>
            <person name="Zafar N."/>
            <person name="Joardar V."/>
            <person name="Losada L."/>
            <person name="Nierman W.C."/>
        </authorList>
    </citation>
    <scope>NUCLEOTIDE SEQUENCE [LARGE SCALE GENOMIC DNA]</scope>
    <source>
        <strain evidence="3">AG-3</strain>
    </source>
</reference>
<evidence type="ECO:0000313" key="3">
    <source>
        <dbReference type="Proteomes" id="UP000030108"/>
    </source>
</evidence>
<dbReference type="Proteomes" id="UP000030108">
    <property type="component" value="Unassembled WGS sequence"/>
</dbReference>
<dbReference type="AlphaFoldDB" id="X8JEV2"/>
<evidence type="ECO:0000256" key="1">
    <source>
        <dbReference type="SAM" id="MobiDB-lite"/>
    </source>
</evidence>
<feature type="compositionally biased region" description="Basic residues" evidence="1">
    <location>
        <begin position="45"/>
        <end position="57"/>
    </location>
</feature>
<protein>
    <submittedName>
        <fullName evidence="2">Uncharacterized protein</fullName>
    </submittedName>
</protein>
<name>X8JEV2_9AGAM</name>
<evidence type="ECO:0000313" key="2">
    <source>
        <dbReference type="EMBL" id="EUC61816.1"/>
    </source>
</evidence>
<feature type="non-terminal residue" evidence="2">
    <location>
        <position position="147"/>
    </location>
</feature>
<comment type="caution">
    <text evidence="2">The sequence shown here is derived from an EMBL/GenBank/DDBJ whole genome shotgun (WGS) entry which is preliminary data.</text>
</comment>
<sequence length="147" mass="16629">MEDIQPKRYIPKAVNKEQGLIKEPAPKQAGKAHNSTGHKMEKKENKRKQTTRSRRREKSQSTHGLSSDPEQEEESDPNNSGNGTILAIPEWDPAFQLRCASPELSDAENKSESFVIEEQEWLDPIVRQAYQALDQKAFTQSGSINLL</sequence>
<organism evidence="2 3">
    <name type="scientific">Rhizoctonia solani AG-3 Rhs1AP</name>
    <dbReference type="NCBI Taxonomy" id="1086054"/>
    <lineage>
        <taxon>Eukaryota</taxon>
        <taxon>Fungi</taxon>
        <taxon>Dikarya</taxon>
        <taxon>Basidiomycota</taxon>
        <taxon>Agaricomycotina</taxon>
        <taxon>Agaricomycetes</taxon>
        <taxon>Cantharellales</taxon>
        <taxon>Ceratobasidiaceae</taxon>
        <taxon>Rhizoctonia</taxon>
    </lineage>
</organism>
<gene>
    <name evidence="2" type="ORF">RSOL_407650</name>
</gene>
<dbReference type="EMBL" id="JATN01000319">
    <property type="protein sequence ID" value="EUC61816.1"/>
    <property type="molecule type" value="Genomic_DNA"/>
</dbReference>
<proteinExistence type="predicted"/>
<accession>X8JEV2</accession>
<feature type="region of interest" description="Disordered" evidence="1">
    <location>
        <begin position="1"/>
        <end position="88"/>
    </location>
</feature>